<evidence type="ECO:0000313" key="2">
    <source>
        <dbReference type="EMBL" id="MBA0576001.1"/>
    </source>
</evidence>
<dbReference type="InterPro" id="IPR002156">
    <property type="entry name" value="RNaseH_domain"/>
</dbReference>
<dbReference type="Proteomes" id="UP000593572">
    <property type="component" value="Unassembled WGS sequence"/>
</dbReference>
<dbReference type="InterPro" id="IPR012337">
    <property type="entry name" value="RNaseH-like_sf"/>
</dbReference>
<proteinExistence type="predicted"/>
<gene>
    <name evidence="2" type="ORF">Golob_006850</name>
</gene>
<dbReference type="PANTHER" id="PTHR47074">
    <property type="entry name" value="BNAC02G40300D PROTEIN"/>
    <property type="match status" value="1"/>
</dbReference>
<dbReference type="Gene3D" id="3.30.420.10">
    <property type="entry name" value="Ribonuclease H-like superfamily/Ribonuclease H"/>
    <property type="match status" value="1"/>
</dbReference>
<dbReference type="InterPro" id="IPR052929">
    <property type="entry name" value="RNase_H-like_EbsB-rel"/>
</dbReference>
<organism evidence="2 3">
    <name type="scientific">Gossypium lobatum</name>
    <dbReference type="NCBI Taxonomy" id="34289"/>
    <lineage>
        <taxon>Eukaryota</taxon>
        <taxon>Viridiplantae</taxon>
        <taxon>Streptophyta</taxon>
        <taxon>Embryophyta</taxon>
        <taxon>Tracheophyta</taxon>
        <taxon>Spermatophyta</taxon>
        <taxon>Magnoliopsida</taxon>
        <taxon>eudicotyledons</taxon>
        <taxon>Gunneridae</taxon>
        <taxon>Pentapetalae</taxon>
        <taxon>rosids</taxon>
        <taxon>malvids</taxon>
        <taxon>Malvales</taxon>
        <taxon>Malvaceae</taxon>
        <taxon>Malvoideae</taxon>
        <taxon>Gossypium</taxon>
    </lineage>
</organism>
<protein>
    <recommendedName>
        <fullName evidence="1">RNase H type-1 domain-containing protein</fullName>
    </recommendedName>
</protein>
<dbReference type="Pfam" id="PF13456">
    <property type="entry name" value="RVT_3"/>
    <property type="match status" value="1"/>
</dbReference>
<dbReference type="PANTHER" id="PTHR47074:SF61">
    <property type="entry name" value="RNASE H TYPE-1 DOMAIN-CONTAINING PROTEIN"/>
    <property type="match status" value="1"/>
</dbReference>
<evidence type="ECO:0000313" key="3">
    <source>
        <dbReference type="Proteomes" id="UP000593572"/>
    </source>
</evidence>
<evidence type="ECO:0000259" key="1">
    <source>
        <dbReference type="Pfam" id="PF13456"/>
    </source>
</evidence>
<name>A0A7J8NGA3_9ROSI</name>
<dbReference type="SUPFAM" id="SSF53098">
    <property type="entry name" value="Ribonuclease H-like"/>
    <property type="match status" value="1"/>
</dbReference>
<keyword evidence="3" id="KW-1185">Reference proteome</keyword>
<dbReference type="EMBL" id="JABEZX010335478">
    <property type="protein sequence ID" value="MBA0576001.1"/>
    <property type="molecule type" value="Genomic_DNA"/>
</dbReference>
<dbReference type="AlphaFoldDB" id="A0A7J8NGA3"/>
<feature type="domain" description="RNase H type-1" evidence="1">
    <location>
        <begin position="69"/>
        <end position="188"/>
    </location>
</feature>
<comment type="caution">
    <text evidence="2">The sequence shown here is derived from an EMBL/GenBank/DDBJ whole genome shotgun (WGS) entry which is preliminary data.</text>
</comment>
<sequence length="226" mass="26016">QYIWDVLKVHIPPDEGSLSHKERFVRTFVEADDRHKKLIAISLWCLWPVIGSAVKESWRPPEFGFIKINFDASFIQDKGLATTAVLARNYKEDVVGAKTYLFKEVADSFVAEAQACERALVFAHKMGFQQLAVEGDALSFIKNIRRNEAGKSIIRPIIYNIHQLDRNFEEVKYSFVSREVNKAAHVLAIEGRRRGVCWNWVNDVPDLVRIVVRKDRLGWDQRSQGC</sequence>
<dbReference type="InterPro" id="IPR044730">
    <property type="entry name" value="RNase_H-like_dom_plant"/>
</dbReference>
<dbReference type="GO" id="GO:0003676">
    <property type="term" value="F:nucleic acid binding"/>
    <property type="evidence" value="ECO:0007669"/>
    <property type="project" value="InterPro"/>
</dbReference>
<feature type="non-terminal residue" evidence="2">
    <location>
        <position position="226"/>
    </location>
</feature>
<dbReference type="CDD" id="cd06222">
    <property type="entry name" value="RNase_H_like"/>
    <property type="match status" value="1"/>
</dbReference>
<reference evidence="2 3" key="1">
    <citation type="journal article" date="2019" name="Genome Biol. Evol.">
        <title>Insights into the evolution of the New World diploid cottons (Gossypium, subgenus Houzingenia) based on genome sequencing.</title>
        <authorList>
            <person name="Grover C.E."/>
            <person name="Arick M.A. 2nd"/>
            <person name="Thrash A."/>
            <person name="Conover J.L."/>
            <person name="Sanders W.S."/>
            <person name="Peterson D.G."/>
            <person name="Frelichowski J.E."/>
            <person name="Scheffler J.A."/>
            <person name="Scheffler B.E."/>
            <person name="Wendel J.F."/>
        </authorList>
    </citation>
    <scope>NUCLEOTIDE SEQUENCE [LARGE SCALE GENOMIC DNA]</scope>
    <source>
        <strain evidence="2">157</strain>
        <tissue evidence="2">Leaf</tissue>
    </source>
</reference>
<dbReference type="InterPro" id="IPR036397">
    <property type="entry name" value="RNaseH_sf"/>
</dbReference>
<dbReference type="GO" id="GO:0004523">
    <property type="term" value="F:RNA-DNA hybrid ribonuclease activity"/>
    <property type="evidence" value="ECO:0007669"/>
    <property type="project" value="InterPro"/>
</dbReference>
<accession>A0A7J8NGA3</accession>